<evidence type="ECO:0000313" key="1">
    <source>
        <dbReference type="EMBL" id="PZO74412.1"/>
    </source>
</evidence>
<comment type="caution">
    <text evidence="1">The sequence shown here is derived from an EMBL/GenBank/DDBJ whole genome shotgun (WGS) entry which is preliminary data.</text>
</comment>
<proteinExistence type="predicted"/>
<dbReference type="AlphaFoldDB" id="A0A2W4Z1U6"/>
<dbReference type="EMBL" id="QFNF01000042">
    <property type="protein sequence ID" value="PZO74412.1"/>
    <property type="molecule type" value="Genomic_DNA"/>
</dbReference>
<sequence>MRIESVHIDAERAMTFGGPTHPHAEIEAIRAIATAEASLPALSVLAVVDAAIARGERRSIGEWTALAREAVRCGRSDAATAQAYAAACTVRLAD</sequence>
<name>A0A2W4Z1U6_9SPHN</name>
<protein>
    <submittedName>
        <fullName evidence="1">Uncharacterized protein</fullName>
    </submittedName>
</protein>
<dbReference type="Proteomes" id="UP000248614">
    <property type="component" value="Unassembled WGS sequence"/>
</dbReference>
<evidence type="ECO:0000313" key="2">
    <source>
        <dbReference type="Proteomes" id="UP000248614"/>
    </source>
</evidence>
<reference evidence="1 2" key="1">
    <citation type="submission" date="2017-08" db="EMBL/GenBank/DDBJ databases">
        <title>Infants hospitalized years apart are colonized by the same room-sourced microbial strains.</title>
        <authorList>
            <person name="Brooks B."/>
            <person name="Olm M.R."/>
            <person name="Firek B.A."/>
            <person name="Baker R."/>
            <person name="Thomas B.C."/>
            <person name="Morowitz M.J."/>
            <person name="Banfield J.F."/>
        </authorList>
    </citation>
    <scope>NUCLEOTIDE SEQUENCE [LARGE SCALE GENOMIC DNA]</scope>
    <source>
        <strain evidence="1">S2_018_000_R3_110</strain>
    </source>
</reference>
<accession>A0A2W4Z1U6</accession>
<organism evidence="1 2">
    <name type="scientific">Sphingomonas hengshuiensis</name>
    <dbReference type="NCBI Taxonomy" id="1609977"/>
    <lineage>
        <taxon>Bacteria</taxon>
        <taxon>Pseudomonadati</taxon>
        <taxon>Pseudomonadota</taxon>
        <taxon>Alphaproteobacteria</taxon>
        <taxon>Sphingomonadales</taxon>
        <taxon>Sphingomonadaceae</taxon>
        <taxon>Sphingomonas</taxon>
    </lineage>
</organism>
<gene>
    <name evidence="1" type="ORF">DI632_13370</name>
</gene>